<protein>
    <submittedName>
        <fullName evidence="2">Addiction module toxin RelE</fullName>
    </submittedName>
</protein>
<keyword evidence="1" id="KW-1277">Toxin-antitoxin system</keyword>
<evidence type="ECO:0000256" key="1">
    <source>
        <dbReference type="ARBA" id="ARBA00022649"/>
    </source>
</evidence>
<reference evidence="2 3" key="1">
    <citation type="submission" date="2016-09" db="EMBL/GenBank/DDBJ databases">
        <title>Draft genome sequence for the type strain of Desulfuribacillus alkaliarsenatis AHT28, an obligately anaerobic, sulfidogenic bacterium isolated from Russian soda lake sediments.</title>
        <authorList>
            <person name="Abin C.A."/>
            <person name="Hollibaugh J.T."/>
        </authorList>
    </citation>
    <scope>NUCLEOTIDE SEQUENCE [LARGE SCALE GENOMIC DNA]</scope>
    <source>
        <strain evidence="2 3">AHT28</strain>
    </source>
</reference>
<dbReference type="OrthoDB" id="362857at2"/>
<accession>A0A1E5G239</accession>
<sequence>MSFKVVYTEESEQDLVNVYSYIAMDLLVPETAKNQTNRIMKAIKDLDSLPFRYKLYQDEPYHSKGLRVIPVDKYLVFYIVIEEEKTVAIIRIMYAGRNIDLQLSNTKI</sequence>
<dbReference type="STRING" id="766136.BHF68_05475"/>
<comment type="caution">
    <text evidence="2">The sequence shown here is derived from an EMBL/GenBank/DDBJ whole genome shotgun (WGS) entry which is preliminary data.</text>
</comment>
<organism evidence="2 3">
    <name type="scientific">Desulfuribacillus alkaliarsenatis</name>
    <dbReference type="NCBI Taxonomy" id="766136"/>
    <lineage>
        <taxon>Bacteria</taxon>
        <taxon>Bacillati</taxon>
        <taxon>Bacillota</taxon>
        <taxon>Desulfuribacillia</taxon>
        <taxon>Desulfuribacillales</taxon>
        <taxon>Desulfuribacillaceae</taxon>
        <taxon>Desulfuribacillus</taxon>
    </lineage>
</organism>
<evidence type="ECO:0000313" key="2">
    <source>
        <dbReference type="EMBL" id="OEF97050.1"/>
    </source>
</evidence>
<dbReference type="Pfam" id="PF05016">
    <property type="entry name" value="ParE_toxin"/>
    <property type="match status" value="1"/>
</dbReference>
<name>A0A1E5G239_9FIRM</name>
<dbReference type="SUPFAM" id="SSF143011">
    <property type="entry name" value="RelE-like"/>
    <property type="match status" value="1"/>
</dbReference>
<dbReference type="AlphaFoldDB" id="A0A1E5G239"/>
<dbReference type="EMBL" id="MIJE01000022">
    <property type="protein sequence ID" value="OEF97050.1"/>
    <property type="molecule type" value="Genomic_DNA"/>
</dbReference>
<keyword evidence="3" id="KW-1185">Reference proteome</keyword>
<dbReference type="NCBIfam" id="TIGR02385">
    <property type="entry name" value="RelE_StbE"/>
    <property type="match status" value="1"/>
</dbReference>
<dbReference type="InterPro" id="IPR035093">
    <property type="entry name" value="RelE/ParE_toxin_dom_sf"/>
</dbReference>
<dbReference type="InterPro" id="IPR007712">
    <property type="entry name" value="RelE/ParE_toxin"/>
</dbReference>
<gene>
    <name evidence="2" type="ORF">BHF68_05475</name>
</gene>
<dbReference type="RefSeq" id="WP_069643096.1">
    <property type="nucleotide sequence ID" value="NZ_MIJE01000022.1"/>
</dbReference>
<dbReference type="Gene3D" id="3.30.2310.20">
    <property type="entry name" value="RelE-like"/>
    <property type="match status" value="1"/>
</dbReference>
<dbReference type="Proteomes" id="UP000094296">
    <property type="component" value="Unassembled WGS sequence"/>
</dbReference>
<proteinExistence type="predicted"/>
<evidence type="ECO:0000313" key="3">
    <source>
        <dbReference type="Proteomes" id="UP000094296"/>
    </source>
</evidence>